<dbReference type="EMBL" id="SRRU01000005">
    <property type="protein sequence ID" value="TGN83028.1"/>
    <property type="molecule type" value="Genomic_DNA"/>
</dbReference>
<gene>
    <name evidence="2" type="ORF">E5082_15640</name>
</gene>
<dbReference type="Proteomes" id="UP000298513">
    <property type="component" value="Unassembled WGS sequence"/>
</dbReference>
<feature type="chain" id="PRO_5021210772" description="Lactococcin 972 family bacteriocin" evidence="1">
    <location>
        <begin position="29"/>
        <end position="165"/>
    </location>
</feature>
<evidence type="ECO:0000313" key="3">
    <source>
        <dbReference type="Proteomes" id="UP000298513"/>
    </source>
</evidence>
<name>A0A4Z1DHA5_STRGP</name>
<evidence type="ECO:0000256" key="1">
    <source>
        <dbReference type="SAM" id="SignalP"/>
    </source>
</evidence>
<feature type="signal peptide" evidence="1">
    <location>
        <begin position="1"/>
        <end position="28"/>
    </location>
</feature>
<organism evidence="2 3">
    <name type="scientific">Streptomyces griseoluteus</name>
    <dbReference type="NCBI Taxonomy" id="29306"/>
    <lineage>
        <taxon>Bacteria</taxon>
        <taxon>Bacillati</taxon>
        <taxon>Actinomycetota</taxon>
        <taxon>Actinomycetes</taxon>
        <taxon>Kitasatosporales</taxon>
        <taxon>Streptomycetaceae</taxon>
        <taxon>Streptomyces</taxon>
    </lineage>
</organism>
<protein>
    <recommendedName>
        <fullName evidence="4">Lactococcin 972 family bacteriocin</fullName>
    </recommendedName>
</protein>
<sequence length="165" mass="17292">MKKFGKSIVFGFVSAALAVCSFSTPAVASGSQGDTAAGKAGTEATAGLTVGQPVIHKRGDGVNPPAELGNPSEWGVVKIELTNSAVQPLANTCKTVTHGKWCYGYELNSDGKKCYSNYIANVKHKSTVRADNIDYGSGWVAKGDTSYAHVTVAPVTTCYSYYDNA</sequence>
<reference evidence="2 3" key="1">
    <citation type="submission" date="2019-04" db="EMBL/GenBank/DDBJ databases">
        <title>Streptomyces sp. nov. Bv016 isolated from bark of Buahinia variegata.</title>
        <authorList>
            <person name="Kanchanasin P."/>
            <person name="Tanasupawat S."/>
            <person name="Yuki M."/>
            <person name="Kudo T."/>
        </authorList>
    </citation>
    <scope>NUCLEOTIDE SEQUENCE [LARGE SCALE GENOMIC DNA]</scope>
    <source>
        <strain evidence="2 3">JCM 4765</strain>
    </source>
</reference>
<dbReference type="GeneID" id="91532367"/>
<comment type="caution">
    <text evidence="2">The sequence shown here is derived from an EMBL/GenBank/DDBJ whole genome shotgun (WGS) entry which is preliminary data.</text>
</comment>
<proteinExistence type="predicted"/>
<dbReference type="Pfam" id="PF09683">
    <property type="entry name" value="Lactococcin_972"/>
    <property type="match status" value="1"/>
</dbReference>
<keyword evidence="3" id="KW-1185">Reference proteome</keyword>
<dbReference type="RefSeq" id="WP_135791859.1">
    <property type="nucleotide sequence ID" value="NZ_BNBQ01000007.1"/>
</dbReference>
<dbReference type="Gene3D" id="2.60.40.2850">
    <property type="match status" value="1"/>
</dbReference>
<evidence type="ECO:0008006" key="4">
    <source>
        <dbReference type="Google" id="ProtNLM"/>
    </source>
</evidence>
<dbReference type="AlphaFoldDB" id="A0A4Z1DHA5"/>
<dbReference type="InterPro" id="IPR006540">
    <property type="entry name" value="Lactococcin_972"/>
</dbReference>
<evidence type="ECO:0000313" key="2">
    <source>
        <dbReference type="EMBL" id="TGN83028.1"/>
    </source>
</evidence>
<accession>A0A4Z1DHA5</accession>
<keyword evidence="1" id="KW-0732">Signal</keyword>